<organism evidence="1 2">
    <name type="scientific">Brassica napus</name>
    <name type="common">Rape</name>
    <dbReference type="NCBI Taxonomy" id="3708"/>
    <lineage>
        <taxon>Eukaryota</taxon>
        <taxon>Viridiplantae</taxon>
        <taxon>Streptophyta</taxon>
        <taxon>Embryophyta</taxon>
        <taxon>Tracheophyta</taxon>
        <taxon>Spermatophyta</taxon>
        <taxon>Magnoliopsida</taxon>
        <taxon>eudicotyledons</taxon>
        <taxon>Gunneridae</taxon>
        <taxon>Pentapetalae</taxon>
        <taxon>rosids</taxon>
        <taxon>malvids</taxon>
        <taxon>Brassicales</taxon>
        <taxon>Brassicaceae</taxon>
        <taxon>Brassiceae</taxon>
        <taxon>Brassica</taxon>
    </lineage>
</organism>
<evidence type="ECO:0000313" key="1">
    <source>
        <dbReference type="EMBL" id="KAH0903036.1"/>
    </source>
</evidence>
<name>A0ABQ8BFQ5_BRANA</name>
<reference evidence="1 2" key="1">
    <citation type="submission" date="2021-05" db="EMBL/GenBank/DDBJ databases">
        <title>Genome Assembly of Synthetic Allotetraploid Brassica napus Reveals Homoeologous Exchanges between Subgenomes.</title>
        <authorList>
            <person name="Davis J.T."/>
        </authorList>
    </citation>
    <scope>NUCLEOTIDE SEQUENCE [LARGE SCALE GENOMIC DNA]</scope>
    <source>
        <strain evidence="2">cv. Da-Ae</strain>
        <tissue evidence="1">Seedling</tissue>
    </source>
</reference>
<keyword evidence="2" id="KW-1185">Reference proteome</keyword>
<dbReference type="EMBL" id="JAGKQM010000011">
    <property type="protein sequence ID" value="KAH0903036.1"/>
    <property type="molecule type" value="Genomic_DNA"/>
</dbReference>
<gene>
    <name evidence="1" type="ORF">HID58_042539</name>
</gene>
<comment type="caution">
    <text evidence="1">The sequence shown here is derived from an EMBL/GenBank/DDBJ whole genome shotgun (WGS) entry which is preliminary data.</text>
</comment>
<proteinExistence type="predicted"/>
<evidence type="ECO:0000313" key="2">
    <source>
        <dbReference type="Proteomes" id="UP000824890"/>
    </source>
</evidence>
<sequence length="151" mass="17140">MLRFVCGPSTTSFYGNPNQCLCSPSLQRKILRLFTSISGVRFCNRFELPQLPAYNKGMAQIISTFYELLKNYREASEEPKGGRSESPFTRFTCSTDETFEEITPQTYAFNILFVDVVVECGFKEGDSVIIKELELVWHDSTNGSNKTMTLS</sequence>
<protein>
    <submittedName>
        <fullName evidence="1">Uncharacterized protein</fullName>
    </submittedName>
</protein>
<accession>A0ABQ8BFQ5</accession>
<dbReference type="Proteomes" id="UP000824890">
    <property type="component" value="Unassembled WGS sequence"/>
</dbReference>